<feature type="compositionally biased region" description="Low complexity" evidence="1">
    <location>
        <begin position="41"/>
        <end position="51"/>
    </location>
</feature>
<feature type="region of interest" description="Disordered" evidence="1">
    <location>
        <begin position="1"/>
        <end position="51"/>
    </location>
</feature>
<evidence type="ECO:0000313" key="3">
    <source>
        <dbReference type="Proteomes" id="UP000464597"/>
    </source>
</evidence>
<reference evidence="3" key="1">
    <citation type="submission" date="2019-12" db="EMBL/GenBank/DDBJ databases">
        <title>Complete and draft genome sequences of new strains and members of some known species of the genus Rathayibacter isolated from plants.</title>
        <authorList>
            <person name="Tarlachkov S.V."/>
            <person name="Starodumova I.P."/>
            <person name="Dorofeeva L.V."/>
            <person name="Prisyazhnaya N.V."/>
            <person name="Leyn S."/>
            <person name="Zlamal J."/>
            <person name="Elan M."/>
            <person name="Osterman A.L."/>
            <person name="Nadler S."/>
            <person name="Subbotin S.A."/>
            <person name="Evtushenko L.I."/>
        </authorList>
    </citation>
    <scope>NUCLEOTIDE SEQUENCE [LARGE SCALE GENOMIC DNA]</scope>
    <source>
        <strain evidence="3">VKM Ac-2802</strain>
    </source>
</reference>
<evidence type="ECO:0000256" key="1">
    <source>
        <dbReference type="SAM" id="MobiDB-lite"/>
    </source>
</evidence>
<dbReference type="Proteomes" id="UP000464597">
    <property type="component" value="Chromosome"/>
</dbReference>
<sequence length="51" mass="5555">MKDSGTRQWVNRTGENDTRPEFDPGAFVRSTGTLYSLSKRAPAAPAPSSSR</sequence>
<evidence type="ECO:0000313" key="2">
    <source>
        <dbReference type="EMBL" id="QHC62818.1"/>
    </source>
</evidence>
<proteinExistence type="predicted"/>
<keyword evidence="3" id="KW-1185">Reference proteome</keyword>
<gene>
    <name evidence="2" type="ORF">GSU69_09065</name>
</gene>
<organism evidence="2 3">
    <name type="scientific">Rathayibacter festucae</name>
    <dbReference type="NCBI Taxonomy" id="110937"/>
    <lineage>
        <taxon>Bacteria</taxon>
        <taxon>Bacillati</taxon>
        <taxon>Actinomycetota</taxon>
        <taxon>Actinomycetes</taxon>
        <taxon>Micrococcales</taxon>
        <taxon>Microbacteriaceae</taxon>
        <taxon>Rathayibacter</taxon>
    </lineage>
</organism>
<feature type="compositionally biased region" description="Polar residues" evidence="1">
    <location>
        <begin position="1"/>
        <end position="13"/>
    </location>
</feature>
<name>A0ABX6GZE2_9MICO</name>
<protein>
    <submittedName>
        <fullName evidence="2">Uncharacterized protein</fullName>
    </submittedName>
</protein>
<accession>A0ABX6GZE2</accession>
<dbReference type="EMBL" id="CP047180">
    <property type="protein sequence ID" value="QHC62818.1"/>
    <property type="molecule type" value="Genomic_DNA"/>
</dbReference>